<reference evidence="1 2" key="1">
    <citation type="submission" date="2019-12" db="EMBL/GenBank/DDBJ databases">
        <title>Genome sequencing and assembly of endphytes of Porphyra tenera.</title>
        <authorList>
            <person name="Park J.M."/>
            <person name="Shin R."/>
            <person name="Jo S.H."/>
        </authorList>
    </citation>
    <scope>NUCLEOTIDE SEQUENCE [LARGE SCALE GENOMIC DNA]</scope>
    <source>
        <strain evidence="1 2">GPM4</strain>
    </source>
</reference>
<dbReference type="EMBL" id="CP047656">
    <property type="protein sequence ID" value="QHJ09988.1"/>
    <property type="molecule type" value="Genomic_DNA"/>
</dbReference>
<dbReference type="Proteomes" id="UP000464524">
    <property type="component" value="Chromosome"/>
</dbReference>
<keyword evidence="2" id="KW-1185">Reference proteome</keyword>
<protein>
    <submittedName>
        <fullName evidence="1">Uncharacterized protein</fullName>
    </submittedName>
</protein>
<organism evidence="1 2">
    <name type="scientific">Paraglaciecola mesophila</name>
    <dbReference type="NCBI Taxonomy" id="197222"/>
    <lineage>
        <taxon>Bacteria</taxon>
        <taxon>Pseudomonadati</taxon>
        <taxon>Pseudomonadota</taxon>
        <taxon>Gammaproteobacteria</taxon>
        <taxon>Alteromonadales</taxon>
        <taxon>Alteromonadaceae</taxon>
        <taxon>Paraglaciecola</taxon>
    </lineage>
</organism>
<name>A0A857JFM2_9ALTE</name>
<evidence type="ECO:0000313" key="2">
    <source>
        <dbReference type="Proteomes" id="UP000464524"/>
    </source>
</evidence>
<gene>
    <name evidence="1" type="ORF">FX988_00197</name>
</gene>
<evidence type="ECO:0000313" key="1">
    <source>
        <dbReference type="EMBL" id="QHJ09988.1"/>
    </source>
</evidence>
<dbReference type="KEGG" id="pmes:FX988_00197"/>
<accession>A0A857JFM2</accession>
<dbReference type="AlphaFoldDB" id="A0A857JFM2"/>
<sequence>MGAVVLALYPLIRVLKRTILDAYRFLFDVVNANE</sequence>
<proteinExistence type="predicted"/>